<proteinExistence type="predicted"/>
<feature type="non-terminal residue" evidence="1">
    <location>
        <position position="1"/>
    </location>
</feature>
<dbReference type="InParanoid" id="A0A0C3J561"/>
<evidence type="ECO:0000313" key="2">
    <source>
        <dbReference type="Proteomes" id="UP000054217"/>
    </source>
</evidence>
<accession>A0A0C3J561</accession>
<dbReference type="Proteomes" id="UP000054217">
    <property type="component" value="Unassembled WGS sequence"/>
</dbReference>
<dbReference type="OrthoDB" id="2841294at2759"/>
<gene>
    <name evidence="1" type="ORF">M404DRAFT_143588</name>
</gene>
<dbReference type="AlphaFoldDB" id="A0A0C3J561"/>
<reference evidence="2" key="2">
    <citation type="submission" date="2015-01" db="EMBL/GenBank/DDBJ databases">
        <title>Evolutionary Origins and Diversification of the Mycorrhizal Mutualists.</title>
        <authorList>
            <consortium name="DOE Joint Genome Institute"/>
            <consortium name="Mycorrhizal Genomics Consortium"/>
            <person name="Kohler A."/>
            <person name="Kuo A."/>
            <person name="Nagy L.G."/>
            <person name="Floudas D."/>
            <person name="Copeland A."/>
            <person name="Barry K.W."/>
            <person name="Cichocki N."/>
            <person name="Veneault-Fourrey C."/>
            <person name="LaButti K."/>
            <person name="Lindquist E.A."/>
            <person name="Lipzen A."/>
            <person name="Lundell T."/>
            <person name="Morin E."/>
            <person name="Murat C."/>
            <person name="Riley R."/>
            <person name="Ohm R."/>
            <person name="Sun H."/>
            <person name="Tunlid A."/>
            <person name="Henrissat B."/>
            <person name="Grigoriev I.V."/>
            <person name="Hibbett D.S."/>
            <person name="Martin F."/>
        </authorList>
    </citation>
    <scope>NUCLEOTIDE SEQUENCE [LARGE SCALE GENOMIC DNA]</scope>
    <source>
        <strain evidence="2">Marx 270</strain>
    </source>
</reference>
<dbReference type="HOGENOM" id="CLU_137500_1_2_1"/>
<keyword evidence="2" id="KW-1185">Reference proteome</keyword>
<reference evidence="1 2" key="1">
    <citation type="submission" date="2014-04" db="EMBL/GenBank/DDBJ databases">
        <authorList>
            <consortium name="DOE Joint Genome Institute"/>
            <person name="Kuo A."/>
            <person name="Kohler A."/>
            <person name="Costa M.D."/>
            <person name="Nagy L.G."/>
            <person name="Floudas D."/>
            <person name="Copeland A."/>
            <person name="Barry K.W."/>
            <person name="Cichocki N."/>
            <person name="Veneault-Fourrey C."/>
            <person name="LaButti K."/>
            <person name="Lindquist E.A."/>
            <person name="Lipzen A."/>
            <person name="Lundell T."/>
            <person name="Morin E."/>
            <person name="Murat C."/>
            <person name="Sun H."/>
            <person name="Tunlid A."/>
            <person name="Henrissat B."/>
            <person name="Grigoriev I.V."/>
            <person name="Hibbett D.S."/>
            <person name="Martin F."/>
            <person name="Nordberg H.P."/>
            <person name="Cantor M.N."/>
            <person name="Hua S.X."/>
        </authorList>
    </citation>
    <scope>NUCLEOTIDE SEQUENCE [LARGE SCALE GENOMIC DNA]</scope>
    <source>
        <strain evidence="1 2">Marx 270</strain>
    </source>
</reference>
<organism evidence="1 2">
    <name type="scientific">Pisolithus tinctorius Marx 270</name>
    <dbReference type="NCBI Taxonomy" id="870435"/>
    <lineage>
        <taxon>Eukaryota</taxon>
        <taxon>Fungi</taxon>
        <taxon>Dikarya</taxon>
        <taxon>Basidiomycota</taxon>
        <taxon>Agaricomycotina</taxon>
        <taxon>Agaricomycetes</taxon>
        <taxon>Agaricomycetidae</taxon>
        <taxon>Boletales</taxon>
        <taxon>Sclerodermatineae</taxon>
        <taxon>Pisolithaceae</taxon>
        <taxon>Pisolithus</taxon>
    </lineage>
</organism>
<protein>
    <submittedName>
        <fullName evidence="1">Uncharacterized protein</fullName>
    </submittedName>
</protein>
<name>A0A0C3J561_PISTI</name>
<dbReference type="EMBL" id="KN831972">
    <property type="protein sequence ID" value="KIO04218.1"/>
    <property type="molecule type" value="Genomic_DNA"/>
</dbReference>
<sequence>LTGSEGVAVVIGFQSREANRCISSNDDLGQVLYNGSFSLEYHELTSPPYKNFTVEVPNTAPDRTALIRVVRVTLVGAGYYLYMEALNTTGNIA</sequence>
<evidence type="ECO:0000313" key="1">
    <source>
        <dbReference type="EMBL" id="KIO04218.1"/>
    </source>
</evidence>